<feature type="domain" description="Histone deacetylase" evidence="3">
    <location>
        <begin position="22"/>
        <end position="281"/>
    </location>
</feature>
<dbReference type="AlphaFoldDB" id="A0A1G8RGK5"/>
<keyword evidence="5" id="KW-1185">Reference proteome</keyword>
<accession>A0A1G8RGK5</accession>
<dbReference type="InterPro" id="IPR023801">
    <property type="entry name" value="His_deacetylse_dom"/>
</dbReference>
<evidence type="ECO:0000259" key="3">
    <source>
        <dbReference type="Pfam" id="PF00850"/>
    </source>
</evidence>
<organism evidence="4 5">
    <name type="scientific">Ferrimonas sediminum</name>
    <dbReference type="NCBI Taxonomy" id="718193"/>
    <lineage>
        <taxon>Bacteria</taxon>
        <taxon>Pseudomonadati</taxon>
        <taxon>Pseudomonadota</taxon>
        <taxon>Gammaproteobacteria</taxon>
        <taxon>Alteromonadales</taxon>
        <taxon>Ferrimonadaceae</taxon>
        <taxon>Ferrimonas</taxon>
    </lineage>
</organism>
<dbReference type="InterPro" id="IPR023696">
    <property type="entry name" value="Ureohydrolase_dom_sf"/>
</dbReference>
<dbReference type="InterPro" id="IPR037138">
    <property type="entry name" value="His_deacetylse_dom_sf"/>
</dbReference>
<evidence type="ECO:0000256" key="1">
    <source>
        <dbReference type="ARBA" id="ARBA00005947"/>
    </source>
</evidence>
<dbReference type="GO" id="GO:0016787">
    <property type="term" value="F:hydrolase activity"/>
    <property type="evidence" value="ECO:0007669"/>
    <property type="project" value="UniProtKB-KW"/>
</dbReference>
<dbReference type="InterPro" id="IPR044150">
    <property type="entry name" value="HDAC_classIV"/>
</dbReference>
<dbReference type="GO" id="GO:0004407">
    <property type="term" value="F:histone deacetylase activity"/>
    <property type="evidence" value="ECO:0007669"/>
    <property type="project" value="InterPro"/>
</dbReference>
<proteinExistence type="inferred from homology"/>
<evidence type="ECO:0000256" key="2">
    <source>
        <dbReference type="ARBA" id="ARBA00022801"/>
    </source>
</evidence>
<dbReference type="GO" id="GO:0040029">
    <property type="term" value="P:epigenetic regulation of gene expression"/>
    <property type="evidence" value="ECO:0007669"/>
    <property type="project" value="TreeGrafter"/>
</dbReference>
<evidence type="ECO:0000313" key="5">
    <source>
        <dbReference type="Proteomes" id="UP000199527"/>
    </source>
</evidence>
<comment type="similarity">
    <text evidence="1">Belongs to the histone deacetylase family.</text>
</comment>
<dbReference type="OrthoDB" id="9808367at2"/>
<dbReference type="Proteomes" id="UP000199527">
    <property type="component" value="Unassembled WGS sequence"/>
</dbReference>
<dbReference type="CDD" id="cd09993">
    <property type="entry name" value="HDAC_classIV"/>
    <property type="match status" value="1"/>
</dbReference>
<dbReference type="Pfam" id="PF00850">
    <property type="entry name" value="Hist_deacetyl"/>
    <property type="match status" value="1"/>
</dbReference>
<dbReference type="RefSeq" id="WP_090364750.1">
    <property type="nucleotide sequence ID" value="NZ_FNEM01000005.1"/>
</dbReference>
<name>A0A1G8RGK5_9GAMM</name>
<gene>
    <name evidence="4" type="ORF">SAMN04488540_105168</name>
</gene>
<dbReference type="Gene3D" id="3.40.800.20">
    <property type="entry name" value="Histone deacetylase domain"/>
    <property type="match status" value="1"/>
</dbReference>
<dbReference type="PANTHER" id="PTHR10625">
    <property type="entry name" value="HISTONE DEACETYLASE HDAC1-RELATED"/>
    <property type="match status" value="1"/>
</dbReference>
<dbReference type="SUPFAM" id="SSF52768">
    <property type="entry name" value="Arginase/deacetylase"/>
    <property type="match status" value="1"/>
</dbReference>
<dbReference type="PRINTS" id="PR01270">
    <property type="entry name" value="HDASUPER"/>
</dbReference>
<reference evidence="5" key="1">
    <citation type="submission" date="2016-10" db="EMBL/GenBank/DDBJ databases">
        <authorList>
            <person name="Varghese N."/>
            <person name="Submissions S."/>
        </authorList>
    </citation>
    <scope>NUCLEOTIDE SEQUENCE [LARGE SCALE GENOMIC DNA]</scope>
    <source>
        <strain evidence="5">DSM 23317</strain>
    </source>
</reference>
<dbReference type="EMBL" id="FNEM01000005">
    <property type="protein sequence ID" value="SDJ16051.1"/>
    <property type="molecule type" value="Genomic_DNA"/>
</dbReference>
<sequence>MIHCVYHPCYSQLVLPQNHGFPITKYQHLYQQLQRHPQQHKLRWHQPDAAPLAQIERCHHPEYLHQFLGNRIAAAPLKRMGFPWSEALVTRTLTSVGGTVLTTELALEQGIALHLSGGYHHAHYDFGSGYCVFNDLVIAAEVALTRPAIHKVVIFDLDVHQGDGTAALCQSRPEIISCSVHCDSNFPSRKQRSDFDFGLARGCQDDDYLQSVSEALALVTRLHQPDLLIYDAGVDVHHQDRLGHLSISNRGLRRREQLVLSYCLNNNLPVACVIGGGYDRDPEALTHRHRQLFDAALELL</sequence>
<dbReference type="InterPro" id="IPR000286">
    <property type="entry name" value="HDACs"/>
</dbReference>
<evidence type="ECO:0000313" key="4">
    <source>
        <dbReference type="EMBL" id="SDJ16051.1"/>
    </source>
</evidence>
<dbReference type="PANTHER" id="PTHR10625:SF19">
    <property type="entry name" value="HISTONE DEACETYLASE 12"/>
    <property type="match status" value="1"/>
</dbReference>
<protein>
    <submittedName>
        <fullName evidence="4">Acetoin utilization deacetylase AcuC</fullName>
    </submittedName>
</protein>
<keyword evidence="2" id="KW-0378">Hydrolase</keyword>